<evidence type="ECO:0000256" key="1">
    <source>
        <dbReference type="SAM" id="MobiDB-lite"/>
    </source>
</evidence>
<dbReference type="EMBL" id="MSZU01000074">
    <property type="protein sequence ID" value="OMP88543.1"/>
    <property type="molecule type" value="Genomic_DNA"/>
</dbReference>
<evidence type="ECO:0000313" key="3">
    <source>
        <dbReference type="EMBL" id="OMP88543.1"/>
    </source>
</evidence>
<accession>A0A1S8BMV1</accession>
<feature type="domain" description="Heterokaryon incompatibility" evidence="2">
    <location>
        <begin position="93"/>
        <end position="224"/>
    </location>
</feature>
<feature type="compositionally biased region" description="Acidic residues" evidence="1">
    <location>
        <begin position="516"/>
        <end position="547"/>
    </location>
</feature>
<dbReference type="PANTHER" id="PTHR33112">
    <property type="entry name" value="DOMAIN PROTEIN, PUTATIVE-RELATED"/>
    <property type="match status" value="1"/>
</dbReference>
<organism evidence="3 4">
    <name type="scientific">Diplodia seriata</name>
    <dbReference type="NCBI Taxonomy" id="420778"/>
    <lineage>
        <taxon>Eukaryota</taxon>
        <taxon>Fungi</taxon>
        <taxon>Dikarya</taxon>
        <taxon>Ascomycota</taxon>
        <taxon>Pezizomycotina</taxon>
        <taxon>Dothideomycetes</taxon>
        <taxon>Dothideomycetes incertae sedis</taxon>
        <taxon>Botryosphaeriales</taxon>
        <taxon>Botryosphaeriaceae</taxon>
        <taxon>Diplodia</taxon>
    </lineage>
</organism>
<dbReference type="InterPro" id="IPR010730">
    <property type="entry name" value="HET"/>
</dbReference>
<sequence length="747" mass="81794">MTHSHTPSHPDDDLPSPASLGPSTNSPQTWSQATTWLHTCLTTHPRCRPPPTGAPFVPTRLLDVQHLDPSRIGLVETALHPAFTSRTTAPPPYCTLSHSWGPSPSFLRLRASNIATFLRSGIALAALRNRNFAHAVEACRALGVRYLWIDSLCIVQHWGDGEAPPKDESERALEEADWGHEAPCMHAVYRGSWCNIAAADAGDAGERLLSPRLLHYTAAQLYFDCATLSACETFPTGLPTPLDSACSASTDRHWRARLLQTLPSSPSSSSSLHAIISRPLAPASAVSLEAFWASAVASYTRCALTRSSDRGVALWGVAKPLLDMMVEEAGGGGDGEDGEAYAVGMWRRGLEEGLAWRLIGGAPAPAPPGPKPLDNNNNAAAKTTTMTTTTTTMTQHHGAKAAKAQGPFPSWSWMAVVDAARRPVEVADRLPGRRTYTVVGHDGAAPVRFELVADGLRRRRRCRRRRRGGEGKKAFGTWEEQFGAWDKRMEETAATRRKKKGEGRNGAGGKMGTVVEEVEEVEEEEEFGREEGEEDETEDEDEDEDEEQRLRDEHPRLASNSIALYGHVGRARCMYDAATEDYRLEIPGGAAAEEDGRCRVEVFPDFAIAHGEMVYFMILAATVEKEESEWGGGDEDEYDEYDENDEGEDQEESSMTEQKESETGVEDADEVEAAAECSSERAANDFDAPCHGVGIILQPGEGDNHFYRLGALRFDMTRGIMESTYLGADSEDLKGCDGEKKYKIWLD</sequence>
<evidence type="ECO:0000313" key="4">
    <source>
        <dbReference type="Proteomes" id="UP000190776"/>
    </source>
</evidence>
<feature type="region of interest" description="Disordered" evidence="1">
    <location>
        <begin position="493"/>
        <end position="555"/>
    </location>
</feature>
<protein>
    <recommendedName>
        <fullName evidence="2">Heterokaryon incompatibility domain-containing protein</fullName>
    </recommendedName>
</protein>
<reference evidence="3 4" key="1">
    <citation type="submission" date="2017-01" db="EMBL/GenBank/DDBJ databases">
        <title>Draft genome sequence of Diplodia seriata F98.1, a fungal species involved in grapevine trunk diseases.</title>
        <authorList>
            <person name="Robert-Siegwald G."/>
            <person name="Vallet J."/>
            <person name="Abou-Mansour E."/>
            <person name="Xu J."/>
            <person name="Rey P."/>
            <person name="Bertsch C."/>
            <person name="Rego C."/>
            <person name="Larignon P."/>
            <person name="Fontaine F."/>
            <person name="Lebrun M.-H."/>
        </authorList>
    </citation>
    <scope>NUCLEOTIDE SEQUENCE [LARGE SCALE GENOMIC DNA]</scope>
    <source>
        <strain evidence="3 4">F98.1</strain>
    </source>
</reference>
<dbReference type="Proteomes" id="UP000190776">
    <property type="component" value="Unassembled WGS sequence"/>
</dbReference>
<dbReference type="Pfam" id="PF06985">
    <property type="entry name" value="HET"/>
    <property type="match status" value="1"/>
</dbReference>
<gene>
    <name evidence="3" type="ORF">BK809_0005262</name>
</gene>
<feature type="region of interest" description="Disordered" evidence="1">
    <location>
        <begin position="1"/>
        <end position="30"/>
    </location>
</feature>
<proteinExistence type="predicted"/>
<name>A0A1S8BMV1_9PEZI</name>
<dbReference type="PANTHER" id="PTHR33112:SF10">
    <property type="entry name" value="TOL"/>
    <property type="match status" value="1"/>
</dbReference>
<feature type="compositionally biased region" description="Acidic residues" evidence="1">
    <location>
        <begin position="626"/>
        <end position="654"/>
    </location>
</feature>
<comment type="caution">
    <text evidence="3">The sequence shown here is derived from an EMBL/GenBank/DDBJ whole genome shotgun (WGS) entry which is preliminary data.</text>
</comment>
<evidence type="ECO:0000259" key="2">
    <source>
        <dbReference type="Pfam" id="PF06985"/>
    </source>
</evidence>
<feature type="compositionally biased region" description="Acidic residues" evidence="1">
    <location>
        <begin position="663"/>
        <end position="673"/>
    </location>
</feature>
<dbReference type="OrthoDB" id="5362512at2759"/>
<feature type="compositionally biased region" description="Polar residues" evidence="1">
    <location>
        <begin position="21"/>
        <end position="30"/>
    </location>
</feature>
<feature type="region of interest" description="Disordered" evidence="1">
    <location>
        <begin position="626"/>
        <end position="675"/>
    </location>
</feature>
<dbReference type="AlphaFoldDB" id="A0A1S8BMV1"/>